<evidence type="ECO:0000256" key="1">
    <source>
        <dbReference type="SAM" id="MobiDB-lite"/>
    </source>
</evidence>
<name>A0AAX3AFM5_9RHOB</name>
<proteinExistence type="predicted"/>
<geneLocation type="plasmid" evidence="2 3">
    <name>pDSM110277_a</name>
</geneLocation>
<feature type="compositionally biased region" description="Basic and acidic residues" evidence="1">
    <location>
        <begin position="82"/>
        <end position="101"/>
    </location>
</feature>
<organism evidence="2 3">
    <name type="scientific">Sulfitobacter pontiacus</name>
    <dbReference type="NCBI Taxonomy" id="60137"/>
    <lineage>
        <taxon>Bacteria</taxon>
        <taxon>Pseudomonadati</taxon>
        <taxon>Pseudomonadota</taxon>
        <taxon>Alphaproteobacteria</taxon>
        <taxon>Rhodobacterales</taxon>
        <taxon>Roseobacteraceae</taxon>
        <taxon>Sulfitobacter</taxon>
    </lineage>
</organism>
<feature type="compositionally biased region" description="Basic and acidic residues" evidence="1">
    <location>
        <begin position="9"/>
        <end position="45"/>
    </location>
</feature>
<feature type="region of interest" description="Disordered" evidence="1">
    <location>
        <begin position="1"/>
        <end position="143"/>
    </location>
</feature>
<evidence type="ECO:0000313" key="2">
    <source>
        <dbReference type="EMBL" id="UOA24688.1"/>
    </source>
</evidence>
<dbReference type="EMBL" id="CP084960">
    <property type="protein sequence ID" value="UOA24688.1"/>
    <property type="molecule type" value="Genomic_DNA"/>
</dbReference>
<keyword evidence="2" id="KW-0614">Plasmid</keyword>
<accession>A0AAX3AFM5</accession>
<dbReference type="Proteomes" id="UP000830781">
    <property type="component" value="Plasmid pDSM110277_a"/>
</dbReference>
<evidence type="ECO:0000313" key="3">
    <source>
        <dbReference type="Proteomes" id="UP000830781"/>
    </source>
</evidence>
<gene>
    <name evidence="2" type="ORF">DSM110277_03134</name>
</gene>
<dbReference type="AlphaFoldDB" id="A0AAX3AFM5"/>
<feature type="compositionally biased region" description="Basic and acidic residues" evidence="1">
    <location>
        <begin position="58"/>
        <end position="69"/>
    </location>
</feature>
<reference evidence="3" key="1">
    <citation type="journal article" date="2022" name="Microorganisms">
        <title>Beyond the ABCs#Discovery of Three New Plasmid Types in Rhodobacterales (RepQ, RepY, RepW).</title>
        <authorList>
            <person name="Freese H.M."/>
            <person name="Ringel V."/>
            <person name="Overmann J."/>
            <person name="Petersen J."/>
        </authorList>
    </citation>
    <scope>NUCLEOTIDE SEQUENCE [LARGE SCALE GENOMIC DNA]</scope>
    <source>
        <strain evidence="3">DSM 110277</strain>
        <plasmid evidence="3">pDSM110277_a</plasmid>
    </source>
</reference>
<sequence>MRSSQEGRQSIRRDDLKCNEANKPRRSDNAHFGRESRCPFHEPSRHVANAADALAQTRPEKRINRHDGDQGGLETVFRRSVQYHDDATQHKDMTRNDHDRPTGPARQVPGQGRDPAARRRRTSPFDRVEQPPKKKHPRPAGLRAAGRFKASMDGICIRCYEAFGVPAKVRQFRTRWSGCDVLDASFIRSGPQCAFAFQTIRADIPNRSCASLRRYSDTSGV</sequence>
<protein>
    <submittedName>
        <fullName evidence="2">Uncharacterized protein</fullName>
    </submittedName>
</protein>
<keyword evidence="3" id="KW-1185">Reference proteome</keyword>
<feature type="compositionally biased region" description="Basic and acidic residues" evidence="1">
    <location>
        <begin position="123"/>
        <end position="132"/>
    </location>
</feature>